<protein>
    <recommendedName>
        <fullName evidence="4">non-specific protein-tyrosine kinase</fullName>
        <ecNumber evidence="4">2.7.10.2</ecNumber>
    </recommendedName>
</protein>
<dbReference type="EC" id="2.7.10.2" evidence="4"/>
<dbReference type="CDD" id="cd05387">
    <property type="entry name" value="BY-kinase"/>
    <property type="match status" value="1"/>
</dbReference>
<dbReference type="OrthoDB" id="9775724at2"/>
<evidence type="ECO:0000256" key="13">
    <source>
        <dbReference type="ARBA" id="ARBA00023136"/>
    </source>
</evidence>
<dbReference type="InterPro" id="IPR050445">
    <property type="entry name" value="Bact_polysacc_biosynth/exp"/>
</dbReference>
<keyword evidence="22" id="KW-1185">Reference proteome</keyword>
<name>W7QNC3_9ALTE</name>
<reference evidence="21 22" key="1">
    <citation type="journal article" date="2014" name="Genome Announc.">
        <title>Draft Genome Sequence of the Agar-Degrading Bacterium Catenovulum sp. Strain DS-2, Isolated from Intestines of Haliotis diversicolor.</title>
        <authorList>
            <person name="Shan D."/>
            <person name="Li X."/>
            <person name="Gu Z."/>
            <person name="Wei G."/>
            <person name="Gao Z."/>
            <person name="Shao Z."/>
        </authorList>
    </citation>
    <scope>NUCLEOTIDE SEQUENCE [LARGE SCALE GENOMIC DNA]</scope>
    <source>
        <strain evidence="21 22">DS-2</strain>
    </source>
</reference>
<comment type="similarity">
    <text evidence="3">Belongs to the etk/wzc family.</text>
</comment>
<evidence type="ECO:0000256" key="16">
    <source>
        <dbReference type="SAM" id="Coils"/>
    </source>
</evidence>
<dbReference type="STRING" id="1328313.DS2_12769"/>
<feature type="domain" description="Tyrosine-protein kinase G-rich" evidence="20">
    <location>
        <begin position="389"/>
        <end position="467"/>
    </location>
</feature>
<dbReference type="InterPro" id="IPR025669">
    <property type="entry name" value="AAA_dom"/>
</dbReference>
<feature type="domain" description="AAA" evidence="19">
    <location>
        <begin position="535"/>
        <end position="673"/>
    </location>
</feature>
<evidence type="ECO:0000256" key="4">
    <source>
        <dbReference type="ARBA" id="ARBA00011903"/>
    </source>
</evidence>
<dbReference type="Pfam" id="PF02706">
    <property type="entry name" value="Wzz"/>
    <property type="match status" value="1"/>
</dbReference>
<evidence type="ECO:0000256" key="12">
    <source>
        <dbReference type="ARBA" id="ARBA00022989"/>
    </source>
</evidence>
<keyword evidence="12 17" id="KW-1133">Transmembrane helix</keyword>
<dbReference type="eggNOG" id="COG0489">
    <property type="taxonomic scope" value="Bacteria"/>
</dbReference>
<sequence>MDMQKLEISPSEPIINLKAYTRAVLKNKWWISLVVLTITVLSAHYIAGLPPQYQATTSLLIKPEKDKAISIDDVYILDASKKEYLLTQFEILRSKAIAEEVIDQLDLANDPEFQLNGGGVLSQLKTTFRPLLPAANKKDELTEAQLTQAKKAKLIENFQKRISITPVNNTHVVKISFKSKSAALSAKIANKIADVFIQQQISKQLEVTDNAIVWLKDRLNQLRQDLDNSEFKLQNFRQNENLLDIEGVKSIAADELESLTASYLKAQEKRLSIESTALLVSTSSRDNIEATGSLAEISNHPVIREVKRAEIDAEKNLTLLAQRYGPKHPKIIAANAQLNALRDKLAIEIVKLSQGIEKDLTTAKENEKQLYQQLEKAKQNFQLISNKELSYLKLQHEVEANRKLYDIFLARLKETDIASDFNAGLVQVLDPAEVPLLPSSPNKMLYVGISAIATLILSIMVVITKQAINQQIKTPEEAETALSQKLLCFTPRLKSKYRTSKPGSWFTNSKCRAFAESIRSLRTGIALYNVDQQPKTIAVTSAIQGEGKSSIALNLALAYAPMGKTLLLEADLRRPSLSSALDLKDLNSGLSDVLATNCSIDQAIIRHCDSKLDVLLAGYIAPNPLELLSSNKFKSLLDELATRYDKIVIDTPPVLPVSDSLVLAQLVDSVVYVLRADSSKLNVVNKGLGRLNDADVQIAGVVLNEVNMKNSFFERHYSYTSYEAYPTKVAKA</sequence>
<dbReference type="AlphaFoldDB" id="W7QNC3"/>
<feature type="transmembrane region" description="Helical" evidence="17">
    <location>
        <begin position="29"/>
        <end position="47"/>
    </location>
</feature>
<dbReference type="NCBIfam" id="TIGR01007">
    <property type="entry name" value="eps_fam"/>
    <property type="match status" value="1"/>
</dbReference>
<evidence type="ECO:0000259" key="20">
    <source>
        <dbReference type="Pfam" id="PF13807"/>
    </source>
</evidence>
<gene>
    <name evidence="21" type="ORF">DS2_12769</name>
</gene>
<dbReference type="InterPro" id="IPR027417">
    <property type="entry name" value="P-loop_NTPase"/>
</dbReference>
<keyword evidence="8 17" id="KW-0812">Transmembrane</keyword>
<keyword evidence="16" id="KW-0175">Coiled coil</keyword>
<evidence type="ECO:0000256" key="11">
    <source>
        <dbReference type="ARBA" id="ARBA00022840"/>
    </source>
</evidence>
<evidence type="ECO:0000256" key="6">
    <source>
        <dbReference type="ARBA" id="ARBA00022519"/>
    </source>
</evidence>
<evidence type="ECO:0000256" key="14">
    <source>
        <dbReference type="ARBA" id="ARBA00023137"/>
    </source>
</evidence>
<comment type="subcellular location">
    <subcellularLocation>
        <location evidence="1">Cell inner membrane</location>
        <topology evidence="1">Multi-pass membrane protein</topology>
    </subcellularLocation>
</comment>
<dbReference type="InterPro" id="IPR003856">
    <property type="entry name" value="LPS_length_determ_N"/>
</dbReference>
<dbReference type="PANTHER" id="PTHR32309">
    <property type="entry name" value="TYROSINE-PROTEIN KINASE"/>
    <property type="match status" value="1"/>
</dbReference>
<evidence type="ECO:0000313" key="22">
    <source>
        <dbReference type="Proteomes" id="UP000019276"/>
    </source>
</evidence>
<dbReference type="InterPro" id="IPR005702">
    <property type="entry name" value="Wzc-like_C"/>
</dbReference>
<dbReference type="SUPFAM" id="SSF52540">
    <property type="entry name" value="P-loop containing nucleoside triphosphate hydrolases"/>
    <property type="match status" value="1"/>
</dbReference>
<feature type="transmembrane region" description="Helical" evidence="17">
    <location>
        <begin position="444"/>
        <end position="463"/>
    </location>
</feature>
<feature type="coiled-coil region" evidence="16">
    <location>
        <begin position="357"/>
        <end position="387"/>
    </location>
</feature>
<comment type="similarity">
    <text evidence="2">Belongs to the CpsD/CapB family.</text>
</comment>
<keyword evidence="11" id="KW-0067">ATP-binding</keyword>
<evidence type="ECO:0000256" key="2">
    <source>
        <dbReference type="ARBA" id="ARBA00007316"/>
    </source>
</evidence>
<dbReference type="GO" id="GO:0005886">
    <property type="term" value="C:plasma membrane"/>
    <property type="evidence" value="ECO:0007669"/>
    <property type="project" value="UniProtKB-SubCell"/>
</dbReference>
<comment type="catalytic activity">
    <reaction evidence="15">
        <text>L-tyrosyl-[protein] + ATP = O-phospho-L-tyrosyl-[protein] + ADP + H(+)</text>
        <dbReference type="Rhea" id="RHEA:10596"/>
        <dbReference type="Rhea" id="RHEA-COMP:10136"/>
        <dbReference type="Rhea" id="RHEA-COMP:20101"/>
        <dbReference type="ChEBI" id="CHEBI:15378"/>
        <dbReference type="ChEBI" id="CHEBI:30616"/>
        <dbReference type="ChEBI" id="CHEBI:46858"/>
        <dbReference type="ChEBI" id="CHEBI:61978"/>
        <dbReference type="ChEBI" id="CHEBI:456216"/>
        <dbReference type="EC" id="2.7.10.2"/>
    </reaction>
</comment>
<dbReference type="GO" id="GO:0004715">
    <property type="term" value="F:non-membrane spanning protein tyrosine kinase activity"/>
    <property type="evidence" value="ECO:0007669"/>
    <property type="project" value="UniProtKB-EC"/>
</dbReference>
<keyword evidence="9" id="KW-0547">Nucleotide-binding</keyword>
<evidence type="ECO:0000256" key="5">
    <source>
        <dbReference type="ARBA" id="ARBA00022475"/>
    </source>
</evidence>
<dbReference type="eggNOG" id="COG3206">
    <property type="taxonomic scope" value="Bacteria"/>
</dbReference>
<keyword evidence="10" id="KW-0418">Kinase</keyword>
<evidence type="ECO:0000256" key="8">
    <source>
        <dbReference type="ARBA" id="ARBA00022692"/>
    </source>
</evidence>
<proteinExistence type="inferred from homology"/>
<evidence type="ECO:0000256" key="7">
    <source>
        <dbReference type="ARBA" id="ARBA00022679"/>
    </source>
</evidence>
<dbReference type="Pfam" id="PF13614">
    <property type="entry name" value="AAA_31"/>
    <property type="match status" value="1"/>
</dbReference>
<evidence type="ECO:0000259" key="18">
    <source>
        <dbReference type="Pfam" id="PF02706"/>
    </source>
</evidence>
<evidence type="ECO:0000256" key="17">
    <source>
        <dbReference type="SAM" id="Phobius"/>
    </source>
</evidence>
<evidence type="ECO:0000256" key="3">
    <source>
        <dbReference type="ARBA" id="ARBA00008883"/>
    </source>
</evidence>
<organism evidence="21 22">
    <name type="scientific">Catenovulum agarivorans DS-2</name>
    <dbReference type="NCBI Taxonomy" id="1328313"/>
    <lineage>
        <taxon>Bacteria</taxon>
        <taxon>Pseudomonadati</taxon>
        <taxon>Pseudomonadota</taxon>
        <taxon>Gammaproteobacteria</taxon>
        <taxon>Alteromonadales</taxon>
        <taxon>Alteromonadaceae</taxon>
        <taxon>Catenovulum</taxon>
    </lineage>
</organism>
<dbReference type="GO" id="GO:0005524">
    <property type="term" value="F:ATP binding"/>
    <property type="evidence" value="ECO:0007669"/>
    <property type="project" value="UniProtKB-KW"/>
</dbReference>
<dbReference type="EMBL" id="ARZY01000024">
    <property type="protein sequence ID" value="EWH09408.1"/>
    <property type="molecule type" value="Genomic_DNA"/>
</dbReference>
<keyword evidence="13 17" id="KW-0472">Membrane</keyword>
<keyword evidence="14" id="KW-0829">Tyrosine-protein kinase</keyword>
<keyword evidence="6" id="KW-0997">Cell inner membrane</keyword>
<dbReference type="Gene3D" id="3.40.50.300">
    <property type="entry name" value="P-loop containing nucleotide triphosphate hydrolases"/>
    <property type="match status" value="1"/>
</dbReference>
<evidence type="ECO:0000256" key="10">
    <source>
        <dbReference type="ARBA" id="ARBA00022777"/>
    </source>
</evidence>
<dbReference type="InterPro" id="IPR032807">
    <property type="entry name" value="GNVR"/>
</dbReference>
<evidence type="ECO:0000259" key="19">
    <source>
        <dbReference type="Pfam" id="PF13614"/>
    </source>
</evidence>
<keyword evidence="7" id="KW-0808">Transferase</keyword>
<comment type="caution">
    <text evidence="21">The sequence shown here is derived from an EMBL/GenBank/DDBJ whole genome shotgun (WGS) entry which is preliminary data.</text>
</comment>
<dbReference type="Pfam" id="PF13807">
    <property type="entry name" value="GNVR"/>
    <property type="match status" value="1"/>
</dbReference>
<evidence type="ECO:0000313" key="21">
    <source>
        <dbReference type="EMBL" id="EWH09408.1"/>
    </source>
</evidence>
<dbReference type="RefSeq" id="WP_035015205.1">
    <property type="nucleotide sequence ID" value="NZ_ARZY01000024.1"/>
</dbReference>
<dbReference type="Proteomes" id="UP000019276">
    <property type="component" value="Unassembled WGS sequence"/>
</dbReference>
<feature type="domain" description="Polysaccharide chain length determinant N-terminal" evidence="18">
    <location>
        <begin position="15"/>
        <end position="105"/>
    </location>
</feature>
<evidence type="ECO:0000256" key="15">
    <source>
        <dbReference type="ARBA" id="ARBA00051245"/>
    </source>
</evidence>
<evidence type="ECO:0000256" key="9">
    <source>
        <dbReference type="ARBA" id="ARBA00022741"/>
    </source>
</evidence>
<dbReference type="PANTHER" id="PTHR32309:SF13">
    <property type="entry name" value="FERRIC ENTEROBACTIN TRANSPORT PROTEIN FEPE"/>
    <property type="match status" value="1"/>
</dbReference>
<evidence type="ECO:0000256" key="1">
    <source>
        <dbReference type="ARBA" id="ARBA00004429"/>
    </source>
</evidence>
<accession>W7QNC3</accession>
<keyword evidence="5" id="KW-1003">Cell membrane</keyword>